<evidence type="ECO:0000259" key="1">
    <source>
        <dbReference type="Pfam" id="PF02698"/>
    </source>
</evidence>
<dbReference type="AlphaFoldDB" id="A0A162B1I5"/>
<dbReference type="Proteomes" id="UP000076661">
    <property type="component" value="Unassembled WGS sequence"/>
</dbReference>
<proteinExistence type="predicted"/>
<organism evidence="2 3">
    <name type="scientific">Pseudoalteromonas luteoviolacea S4060-1</name>
    <dbReference type="NCBI Taxonomy" id="1365257"/>
    <lineage>
        <taxon>Bacteria</taxon>
        <taxon>Pseudomonadati</taxon>
        <taxon>Pseudomonadota</taxon>
        <taxon>Gammaproteobacteria</taxon>
        <taxon>Alteromonadales</taxon>
        <taxon>Pseudoalteromonadaceae</taxon>
        <taxon>Pseudoalteromonas</taxon>
    </lineage>
</organism>
<dbReference type="InterPro" id="IPR051599">
    <property type="entry name" value="Cell_Envelope_Assoc"/>
</dbReference>
<dbReference type="InterPro" id="IPR003848">
    <property type="entry name" value="DUF218"/>
</dbReference>
<dbReference type="InterPro" id="IPR014729">
    <property type="entry name" value="Rossmann-like_a/b/a_fold"/>
</dbReference>
<evidence type="ECO:0000313" key="2">
    <source>
        <dbReference type="EMBL" id="KZN64973.1"/>
    </source>
</evidence>
<dbReference type="PANTHER" id="PTHR30336:SF20">
    <property type="entry name" value="DUF218 DOMAIN-CONTAINING PROTEIN"/>
    <property type="match status" value="1"/>
</dbReference>
<gene>
    <name evidence="2" type="ORF">N478_02920</name>
</gene>
<dbReference type="Pfam" id="PF02698">
    <property type="entry name" value="DUF218"/>
    <property type="match status" value="1"/>
</dbReference>
<dbReference type="PATRIC" id="fig|1365257.3.peg.3051"/>
<accession>A0A162B1I5</accession>
<evidence type="ECO:0000313" key="3">
    <source>
        <dbReference type="Proteomes" id="UP000076661"/>
    </source>
</evidence>
<name>A0A162B1I5_9GAMM</name>
<dbReference type="GO" id="GO:0005886">
    <property type="term" value="C:plasma membrane"/>
    <property type="evidence" value="ECO:0007669"/>
    <property type="project" value="TreeGrafter"/>
</dbReference>
<dbReference type="Gene3D" id="3.40.50.620">
    <property type="entry name" value="HUPs"/>
    <property type="match status" value="1"/>
</dbReference>
<dbReference type="CDD" id="cd06259">
    <property type="entry name" value="YdcF-like"/>
    <property type="match status" value="1"/>
</dbReference>
<reference evidence="2 3" key="1">
    <citation type="submission" date="2013-07" db="EMBL/GenBank/DDBJ databases">
        <title>Comparative Genomic and Metabolomic Analysis of Twelve Strains of Pseudoalteromonas luteoviolacea.</title>
        <authorList>
            <person name="Vynne N.G."/>
            <person name="Mansson M."/>
            <person name="Gram L."/>
        </authorList>
    </citation>
    <scope>NUCLEOTIDE SEQUENCE [LARGE SCALE GENOMIC DNA]</scope>
    <source>
        <strain evidence="2 3">S4060-1</strain>
    </source>
</reference>
<dbReference type="RefSeq" id="WP_063381629.1">
    <property type="nucleotide sequence ID" value="NZ_AUXX01000023.1"/>
</dbReference>
<protein>
    <recommendedName>
        <fullName evidence="1">DUF218 domain-containing protein</fullName>
    </recommendedName>
</protein>
<dbReference type="PANTHER" id="PTHR30336">
    <property type="entry name" value="INNER MEMBRANE PROTEIN, PROBABLE PERMEASE"/>
    <property type="match status" value="1"/>
</dbReference>
<feature type="domain" description="DUF218" evidence="1">
    <location>
        <begin position="4"/>
        <end position="124"/>
    </location>
</feature>
<dbReference type="EMBL" id="AUXX01000023">
    <property type="protein sequence ID" value="KZN64973.1"/>
    <property type="molecule type" value="Genomic_DNA"/>
</dbReference>
<comment type="caution">
    <text evidence="2">The sequence shown here is derived from an EMBL/GenBank/DDBJ whole genome shotgun (WGS) entry which is preliminary data.</text>
</comment>
<sequence>MTHVIIVLGNKNDKYGNLSPISKSRCDLAYDLFCKKPQSKLICTGGFGKNFNQSSHSHASLIGLYLTNLGISEQVFLDNALSRFTIEDATLTAPLLSAHNTKSVDIVSSDFHIQRVKLIFDYLQPSLSKQFHCSKAFLPESERSRLEAHEAHAIQRDFQSLQTHYTPLL</sequence>